<reference evidence="2" key="1">
    <citation type="submission" date="2022-04" db="EMBL/GenBank/DDBJ databases">
        <title>A functionally conserved STORR gene fusion in Papaver species that diverged 16.8 million years ago.</title>
        <authorList>
            <person name="Catania T."/>
        </authorList>
    </citation>
    <scope>NUCLEOTIDE SEQUENCE</scope>
    <source>
        <strain evidence="2">S-188037</strain>
    </source>
</reference>
<dbReference type="InterPro" id="IPR036312">
    <property type="entry name" value="Bifun_inhib/LTP/seed_sf"/>
</dbReference>
<protein>
    <recommendedName>
        <fullName evidence="1">Bifunctional inhibitor/plant lipid transfer protein/seed storage helical domain-containing protein</fullName>
    </recommendedName>
</protein>
<dbReference type="SUPFAM" id="SSF47699">
    <property type="entry name" value="Bifunctional inhibitor/lipid-transfer protein/seed storage 2S albumin"/>
    <property type="match status" value="1"/>
</dbReference>
<accession>A0AAD4RX85</accession>
<gene>
    <name evidence="2" type="ORF">MKW98_004865</name>
</gene>
<dbReference type="InterPro" id="IPR016140">
    <property type="entry name" value="Bifunc_inhib/LTP/seed_store"/>
</dbReference>
<organism evidence="2 3">
    <name type="scientific">Papaver atlanticum</name>
    <dbReference type="NCBI Taxonomy" id="357466"/>
    <lineage>
        <taxon>Eukaryota</taxon>
        <taxon>Viridiplantae</taxon>
        <taxon>Streptophyta</taxon>
        <taxon>Embryophyta</taxon>
        <taxon>Tracheophyta</taxon>
        <taxon>Spermatophyta</taxon>
        <taxon>Magnoliopsida</taxon>
        <taxon>Ranunculales</taxon>
        <taxon>Papaveraceae</taxon>
        <taxon>Papaveroideae</taxon>
        <taxon>Papaver</taxon>
    </lineage>
</organism>
<dbReference type="Gene3D" id="1.10.110.10">
    <property type="entry name" value="Plant lipid-transfer and hydrophobic proteins"/>
    <property type="match status" value="1"/>
</dbReference>
<comment type="caution">
    <text evidence="2">The sequence shown here is derived from an EMBL/GenBank/DDBJ whole genome shotgun (WGS) entry which is preliminary data.</text>
</comment>
<dbReference type="PANTHER" id="PTHR33286:SF42">
    <property type="entry name" value="BIFUNCTIONAL INHIBITOR_PLANT LIPID TRANSFER PROTEIN_SEED STORAGE HELICAL DOMAIN-CONTAINING PROTEIN"/>
    <property type="match status" value="1"/>
</dbReference>
<dbReference type="PANTHER" id="PTHR33286">
    <property type="entry name" value="BIFUNCTIONAL INHIBITOR/LIPID-TRANSFER PROTEIN/SEED STORAGE 2S ALBUMIN SUPERFAMILY PROTEIN"/>
    <property type="match status" value="1"/>
</dbReference>
<dbReference type="Proteomes" id="UP001202328">
    <property type="component" value="Unassembled WGS sequence"/>
</dbReference>
<sequence length="85" mass="9219">MGGCDDEANALAVLCKKYVSKEGAQLQPSEDCCSLVRQVSIPCICEHATKEVVKLISLEKVFYVVGTCDRKIPPMKKCVAISIVS</sequence>
<evidence type="ECO:0000259" key="1">
    <source>
        <dbReference type="Pfam" id="PF14368"/>
    </source>
</evidence>
<evidence type="ECO:0000313" key="2">
    <source>
        <dbReference type="EMBL" id="KAI3837807.1"/>
    </source>
</evidence>
<dbReference type="Pfam" id="PF14368">
    <property type="entry name" value="LTP_2"/>
    <property type="match status" value="1"/>
</dbReference>
<keyword evidence="3" id="KW-1185">Reference proteome</keyword>
<evidence type="ECO:0000313" key="3">
    <source>
        <dbReference type="Proteomes" id="UP001202328"/>
    </source>
</evidence>
<dbReference type="EMBL" id="JAJJMB010017535">
    <property type="protein sequence ID" value="KAI3837807.1"/>
    <property type="molecule type" value="Genomic_DNA"/>
</dbReference>
<feature type="domain" description="Bifunctional inhibitor/plant lipid transfer protein/seed storage helical" evidence="1">
    <location>
        <begin position="4"/>
        <end position="78"/>
    </location>
</feature>
<dbReference type="AlphaFoldDB" id="A0AAD4RX85"/>
<proteinExistence type="predicted"/>
<name>A0AAD4RX85_9MAGN</name>